<reference evidence="4" key="1">
    <citation type="submission" date="2021-12" db="EMBL/GenBank/DDBJ databases">
        <title>Curvularia clavata genome.</title>
        <authorList>
            <person name="Cao Y."/>
        </authorList>
    </citation>
    <scope>NUCLEOTIDE SEQUENCE</scope>
    <source>
        <strain evidence="4">Yc1106</strain>
    </source>
</reference>
<dbReference type="Proteomes" id="UP001056012">
    <property type="component" value="Chromosome 5"/>
</dbReference>
<dbReference type="PANTHER" id="PTHR39614:SF2">
    <property type="entry name" value="INTEGRAL MEMBRANE PROTEIN"/>
    <property type="match status" value="1"/>
</dbReference>
<proteinExistence type="predicted"/>
<evidence type="ECO:0000256" key="1">
    <source>
        <dbReference type="SAM" id="MobiDB-lite"/>
    </source>
</evidence>
<feature type="transmembrane region" description="Helical" evidence="2">
    <location>
        <begin position="63"/>
        <end position="86"/>
    </location>
</feature>
<keyword evidence="2" id="KW-1133">Transmembrane helix</keyword>
<dbReference type="AlphaFoldDB" id="A0A9Q8ZEA6"/>
<feature type="transmembrane region" description="Helical" evidence="2">
    <location>
        <begin position="182"/>
        <end position="205"/>
    </location>
</feature>
<evidence type="ECO:0000313" key="5">
    <source>
        <dbReference type="Proteomes" id="UP001056012"/>
    </source>
</evidence>
<protein>
    <recommendedName>
        <fullName evidence="3">Rhodopsin domain-containing protein</fullName>
    </recommendedName>
</protein>
<dbReference type="Pfam" id="PF20684">
    <property type="entry name" value="Fung_rhodopsin"/>
    <property type="match status" value="1"/>
</dbReference>
<evidence type="ECO:0000313" key="4">
    <source>
        <dbReference type="EMBL" id="USP80150.1"/>
    </source>
</evidence>
<dbReference type="InterPro" id="IPR049326">
    <property type="entry name" value="Rhodopsin_dom_fungi"/>
</dbReference>
<feature type="transmembrane region" description="Helical" evidence="2">
    <location>
        <begin position="28"/>
        <end position="51"/>
    </location>
</feature>
<keyword evidence="5" id="KW-1185">Reference proteome</keyword>
<feature type="compositionally biased region" description="Polar residues" evidence="1">
    <location>
        <begin position="325"/>
        <end position="338"/>
    </location>
</feature>
<gene>
    <name evidence="4" type="ORF">yc1106_07424</name>
</gene>
<feature type="region of interest" description="Disordered" evidence="1">
    <location>
        <begin position="319"/>
        <end position="348"/>
    </location>
</feature>
<feature type="domain" description="Rhodopsin" evidence="3">
    <location>
        <begin position="53"/>
        <end position="278"/>
    </location>
</feature>
<dbReference type="OrthoDB" id="3918601at2759"/>
<keyword evidence="2" id="KW-0812">Transmembrane</keyword>
<organism evidence="4 5">
    <name type="scientific">Curvularia clavata</name>
    <dbReference type="NCBI Taxonomy" id="95742"/>
    <lineage>
        <taxon>Eukaryota</taxon>
        <taxon>Fungi</taxon>
        <taxon>Dikarya</taxon>
        <taxon>Ascomycota</taxon>
        <taxon>Pezizomycotina</taxon>
        <taxon>Dothideomycetes</taxon>
        <taxon>Pleosporomycetidae</taxon>
        <taxon>Pleosporales</taxon>
        <taxon>Pleosporineae</taxon>
        <taxon>Pleosporaceae</taxon>
        <taxon>Curvularia</taxon>
    </lineage>
</organism>
<feature type="transmembrane region" description="Helical" evidence="2">
    <location>
        <begin position="217"/>
        <end position="239"/>
    </location>
</feature>
<feature type="transmembrane region" description="Helical" evidence="2">
    <location>
        <begin position="106"/>
        <end position="127"/>
    </location>
</feature>
<feature type="transmembrane region" description="Helical" evidence="2">
    <location>
        <begin position="139"/>
        <end position="162"/>
    </location>
</feature>
<keyword evidence="2" id="KW-0472">Membrane</keyword>
<name>A0A9Q8ZEA6_CURCL</name>
<accession>A0A9Q8ZEA6</accession>
<evidence type="ECO:0000256" key="2">
    <source>
        <dbReference type="SAM" id="Phobius"/>
    </source>
</evidence>
<dbReference type="PANTHER" id="PTHR39614">
    <property type="entry name" value="INTEGRAL MEMBRANE PROTEIN"/>
    <property type="match status" value="1"/>
</dbReference>
<evidence type="ECO:0000259" key="3">
    <source>
        <dbReference type="Pfam" id="PF20684"/>
    </source>
</evidence>
<sequence length="388" mass="42757">MDLTPTSRHMVRAEDYRFARITPDDHSATLWIVTLLAPIYATLVLGVRLGYTKWRAFGSDDIVVILAYVAGLGMWGVLLWSVGHGLGKSYDILDDAEISQVQRTFFASRILLYIALTLSKCSILVLVSEVFGRMPRVTYAAYVTIAFLVVWGLVGMISVPVGCSIEGIIPRFGSGHCIDSAPWIQALTAGDIFSEVAIILLPVLGLYGNKMDMEDKFIVMVAFSTRVPNIVFSIMYMLAYSDFAQNGQSAIQIVSTVAWQDTLLSYSLISATTPILKGFTQGFKTTGLSLAYARDPTTGEVSGAQTSFELRSLTKWKSRTKAAPQDTTPQAHTTSIQGRSKRKSKMTTLASKAKDGVQCYQDESASIVSQESRQVMIRQEWEASDTYR</sequence>
<dbReference type="VEuPathDB" id="FungiDB:yc1106_07424"/>
<dbReference type="EMBL" id="CP089278">
    <property type="protein sequence ID" value="USP80150.1"/>
    <property type="molecule type" value="Genomic_DNA"/>
</dbReference>